<evidence type="ECO:0000313" key="1">
    <source>
        <dbReference type="EMBL" id="CAG8801950.1"/>
    </source>
</evidence>
<name>A0A9N9JXA4_9GLOM</name>
<accession>A0A9N9JXA4</accession>
<dbReference type="EMBL" id="CAJVPZ010073027">
    <property type="protein sequence ID" value="CAG8801950.1"/>
    <property type="molecule type" value="Genomic_DNA"/>
</dbReference>
<protein>
    <submittedName>
        <fullName evidence="1">17396_t:CDS:1</fullName>
    </submittedName>
</protein>
<dbReference type="OrthoDB" id="2405214at2759"/>
<organism evidence="1 2">
    <name type="scientific">Racocetra fulgida</name>
    <dbReference type="NCBI Taxonomy" id="60492"/>
    <lineage>
        <taxon>Eukaryota</taxon>
        <taxon>Fungi</taxon>
        <taxon>Fungi incertae sedis</taxon>
        <taxon>Mucoromycota</taxon>
        <taxon>Glomeromycotina</taxon>
        <taxon>Glomeromycetes</taxon>
        <taxon>Diversisporales</taxon>
        <taxon>Gigasporaceae</taxon>
        <taxon>Racocetra</taxon>
    </lineage>
</organism>
<dbReference type="AlphaFoldDB" id="A0A9N9JXA4"/>
<feature type="non-terminal residue" evidence="1">
    <location>
        <position position="1"/>
    </location>
</feature>
<sequence length="66" mass="7769">LDLLLISTEISQSDNKQSDIRDCYKTFDNYEKTDDKYSSNKLVVSKEQALKKKRNHKMNSKTILEK</sequence>
<keyword evidence="2" id="KW-1185">Reference proteome</keyword>
<proteinExistence type="predicted"/>
<dbReference type="Proteomes" id="UP000789396">
    <property type="component" value="Unassembled WGS sequence"/>
</dbReference>
<reference evidence="1" key="1">
    <citation type="submission" date="2021-06" db="EMBL/GenBank/DDBJ databases">
        <authorList>
            <person name="Kallberg Y."/>
            <person name="Tangrot J."/>
            <person name="Rosling A."/>
        </authorList>
    </citation>
    <scope>NUCLEOTIDE SEQUENCE</scope>
    <source>
        <strain evidence="1">IN212</strain>
    </source>
</reference>
<comment type="caution">
    <text evidence="1">The sequence shown here is derived from an EMBL/GenBank/DDBJ whole genome shotgun (WGS) entry which is preliminary data.</text>
</comment>
<evidence type="ECO:0000313" key="2">
    <source>
        <dbReference type="Proteomes" id="UP000789396"/>
    </source>
</evidence>
<feature type="non-terminal residue" evidence="1">
    <location>
        <position position="66"/>
    </location>
</feature>
<gene>
    <name evidence="1" type="ORF">RFULGI_LOCUS17829</name>
</gene>